<feature type="region of interest" description="Disordered" evidence="1">
    <location>
        <begin position="272"/>
        <end position="295"/>
    </location>
</feature>
<comment type="caution">
    <text evidence="4">The sequence shown here is derived from an EMBL/GenBank/DDBJ whole genome shotgun (WGS) entry which is preliminary data.</text>
</comment>
<feature type="compositionally biased region" description="Pro residues" evidence="1">
    <location>
        <begin position="284"/>
        <end position="295"/>
    </location>
</feature>
<keyword evidence="2" id="KW-1133">Transmembrane helix</keyword>
<keyword evidence="2" id="KW-0472">Membrane</keyword>
<dbReference type="PROSITE" id="PS51781">
    <property type="entry name" value="SH3B"/>
    <property type="match status" value="1"/>
</dbReference>
<proteinExistence type="predicted"/>
<evidence type="ECO:0000313" key="4">
    <source>
        <dbReference type="EMBL" id="OGM81226.1"/>
    </source>
</evidence>
<dbReference type="Pfam" id="PF08308">
    <property type="entry name" value="PEGA"/>
    <property type="match status" value="1"/>
</dbReference>
<dbReference type="Proteomes" id="UP000178848">
    <property type="component" value="Unassembled WGS sequence"/>
</dbReference>
<protein>
    <recommendedName>
        <fullName evidence="3">SH3b domain-containing protein</fullName>
    </recommendedName>
</protein>
<dbReference type="AlphaFoldDB" id="A0A1F8CYP5"/>
<reference evidence="4 5" key="1">
    <citation type="journal article" date="2016" name="Nat. Commun.">
        <title>Thousands of microbial genomes shed light on interconnected biogeochemical processes in an aquifer system.</title>
        <authorList>
            <person name="Anantharaman K."/>
            <person name="Brown C.T."/>
            <person name="Hug L.A."/>
            <person name="Sharon I."/>
            <person name="Castelle C.J."/>
            <person name="Probst A.J."/>
            <person name="Thomas B.C."/>
            <person name="Singh A."/>
            <person name="Wilkins M.J."/>
            <person name="Karaoz U."/>
            <person name="Brodie E.L."/>
            <person name="Williams K.H."/>
            <person name="Hubbard S.S."/>
            <person name="Banfield J.F."/>
        </authorList>
    </citation>
    <scope>NUCLEOTIDE SEQUENCE [LARGE SCALE GENOMIC DNA]</scope>
</reference>
<evidence type="ECO:0000259" key="3">
    <source>
        <dbReference type="PROSITE" id="PS51781"/>
    </source>
</evidence>
<name>A0A1F8CYP5_9BACT</name>
<sequence>MRKLSIVLAITGGIILLVGVSLFLLGFFKPKLAGISITTTPAATVFIDNVQVGRTPYEGTSQPGEVTVKLVPESADIPLSPYETKVVLSSGIKTVIKREFAETEEKSSGEIISFEKVGGSEASLAVISIPDSAQVAVDGVSRGFAPVKVSSINPTEHQVVVSRPGYGPRSISIKALAGFKLTLFVKLAPDGANPSPTPAPIEIEEKATFIQILSTPTGFLRVRSEPGSGGVELAQVKPSEEFPFIEDDKATGWFKIEYQKGKQGWVSNQYSKKVEKTTSAATPSPSPSPTPKPAP</sequence>
<dbReference type="Pfam" id="PF08239">
    <property type="entry name" value="SH3_3"/>
    <property type="match status" value="1"/>
</dbReference>
<dbReference type="Gene3D" id="2.30.30.40">
    <property type="entry name" value="SH3 Domains"/>
    <property type="match status" value="1"/>
</dbReference>
<dbReference type="InterPro" id="IPR003646">
    <property type="entry name" value="SH3-like_bac-type"/>
</dbReference>
<keyword evidence="2" id="KW-0812">Transmembrane</keyword>
<organism evidence="4 5">
    <name type="scientific">Candidatus Woesebacteria bacterium RIFOXYB1_FULL_40_26</name>
    <dbReference type="NCBI Taxonomy" id="1802539"/>
    <lineage>
        <taxon>Bacteria</taxon>
        <taxon>Candidatus Woeseibacteriota</taxon>
    </lineage>
</organism>
<accession>A0A1F8CYP5</accession>
<dbReference type="InterPro" id="IPR013229">
    <property type="entry name" value="PEGA"/>
</dbReference>
<feature type="transmembrane region" description="Helical" evidence="2">
    <location>
        <begin position="6"/>
        <end position="28"/>
    </location>
</feature>
<feature type="domain" description="SH3b" evidence="3">
    <location>
        <begin position="204"/>
        <end position="275"/>
    </location>
</feature>
<evidence type="ECO:0000313" key="5">
    <source>
        <dbReference type="Proteomes" id="UP000178848"/>
    </source>
</evidence>
<gene>
    <name evidence="4" type="ORF">A2361_02675</name>
</gene>
<dbReference type="EMBL" id="MGHZ01000013">
    <property type="protein sequence ID" value="OGM81226.1"/>
    <property type="molecule type" value="Genomic_DNA"/>
</dbReference>
<evidence type="ECO:0000256" key="2">
    <source>
        <dbReference type="SAM" id="Phobius"/>
    </source>
</evidence>
<evidence type="ECO:0000256" key="1">
    <source>
        <dbReference type="SAM" id="MobiDB-lite"/>
    </source>
</evidence>